<name>A0AAE0E4R4_9ROSI</name>
<comment type="caution">
    <text evidence="2">The sequence shown here is derived from an EMBL/GenBank/DDBJ whole genome shotgun (WGS) entry which is preliminary data.</text>
</comment>
<dbReference type="Proteomes" id="UP001281410">
    <property type="component" value="Unassembled WGS sequence"/>
</dbReference>
<keyword evidence="3" id="KW-1185">Reference proteome</keyword>
<reference evidence="2" key="1">
    <citation type="journal article" date="2023" name="Plant J.">
        <title>Genome sequences and population genomics provide insights into the demographic history, inbreeding, and mutation load of two 'living fossil' tree species of Dipteronia.</title>
        <authorList>
            <person name="Feng Y."/>
            <person name="Comes H.P."/>
            <person name="Chen J."/>
            <person name="Zhu S."/>
            <person name="Lu R."/>
            <person name="Zhang X."/>
            <person name="Li P."/>
            <person name="Qiu J."/>
            <person name="Olsen K.M."/>
            <person name="Qiu Y."/>
        </authorList>
    </citation>
    <scope>NUCLEOTIDE SEQUENCE</scope>
    <source>
        <strain evidence="2">NBL</strain>
    </source>
</reference>
<gene>
    <name evidence="2" type="ORF">Dsin_020205</name>
</gene>
<protein>
    <submittedName>
        <fullName evidence="2">Uncharacterized protein</fullName>
    </submittedName>
</protein>
<dbReference type="AlphaFoldDB" id="A0AAE0E4R4"/>
<accession>A0AAE0E4R4</accession>
<sequence>MARLHLVAKKRIVGNLIQYMEILNEMRMLFIFLICIIMSRRHLSKKKNCGALDGTYIKVNVLASDRPRYWIRKNEIATNMLGVVLPDMQFIMFCLDGRVQLLTLEFYEMLYLGRMGLKFHKDITYYAILGIPMVKLPIILGVTAAALVIFFVSLGSLAILRQQKKSAAIAAADTTGQATYKRGNGPNGEAMGPWAYQ</sequence>
<feature type="transmembrane region" description="Helical" evidence="1">
    <location>
        <begin position="138"/>
        <end position="160"/>
    </location>
</feature>
<evidence type="ECO:0000313" key="3">
    <source>
        <dbReference type="Proteomes" id="UP001281410"/>
    </source>
</evidence>
<keyword evidence="1" id="KW-0812">Transmembrane</keyword>
<proteinExistence type="predicted"/>
<keyword evidence="1" id="KW-0472">Membrane</keyword>
<evidence type="ECO:0000256" key="1">
    <source>
        <dbReference type="SAM" id="Phobius"/>
    </source>
</evidence>
<dbReference type="EMBL" id="JANJYJ010000006">
    <property type="protein sequence ID" value="KAK3206159.1"/>
    <property type="molecule type" value="Genomic_DNA"/>
</dbReference>
<organism evidence="2 3">
    <name type="scientific">Dipteronia sinensis</name>
    <dbReference type="NCBI Taxonomy" id="43782"/>
    <lineage>
        <taxon>Eukaryota</taxon>
        <taxon>Viridiplantae</taxon>
        <taxon>Streptophyta</taxon>
        <taxon>Embryophyta</taxon>
        <taxon>Tracheophyta</taxon>
        <taxon>Spermatophyta</taxon>
        <taxon>Magnoliopsida</taxon>
        <taxon>eudicotyledons</taxon>
        <taxon>Gunneridae</taxon>
        <taxon>Pentapetalae</taxon>
        <taxon>rosids</taxon>
        <taxon>malvids</taxon>
        <taxon>Sapindales</taxon>
        <taxon>Sapindaceae</taxon>
        <taxon>Hippocastanoideae</taxon>
        <taxon>Acereae</taxon>
        <taxon>Dipteronia</taxon>
    </lineage>
</organism>
<keyword evidence="1" id="KW-1133">Transmembrane helix</keyword>
<evidence type="ECO:0000313" key="2">
    <source>
        <dbReference type="EMBL" id="KAK3206159.1"/>
    </source>
</evidence>